<dbReference type="EMBL" id="BDIP01008067">
    <property type="protein sequence ID" value="GIQ91640.1"/>
    <property type="molecule type" value="Genomic_DNA"/>
</dbReference>
<dbReference type="Proteomes" id="UP000265618">
    <property type="component" value="Unassembled WGS sequence"/>
</dbReference>
<accession>A0A9K3DAY3</accession>
<feature type="region of interest" description="Disordered" evidence="1">
    <location>
        <begin position="52"/>
        <end position="87"/>
    </location>
</feature>
<sequence length="87" mass="9386">GLSDVCTAPVPDHGMGGYGGYPQTPYPMHAVDTGYPDLTYSQRMAAEAARLGASSSALSEAKEREREKAELEALSKSRAQEEWPEAR</sequence>
<comment type="caution">
    <text evidence="2">The sequence shown here is derived from an EMBL/GenBank/DDBJ whole genome shotgun (WGS) entry which is preliminary data.</text>
</comment>
<dbReference type="AlphaFoldDB" id="A0A9K3DAY3"/>
<feature type="compositionally biased region" description="Basic and acidic residues" evidence="1">
    <location>
        <begin position="60"/>
        <end position="87"/>
    </location>
</feature>
<protein>
    <submittedName>
        <fullName evidence="2">Uncharacterized protein</fullName>
    </submittedName>
</protein>
<evidence type="ECO:0000313" key="3">
    <source>
        <dbReference type="Proteomes" id="UP000265618"/>
    </source>
</evidence>
<evidence type="ECO:0000256" key="1">
    <source>
        <dbReference type="SAM" id="MobiDB-lite"/>
    </source>
</evidence>
<reference evidence="2 3" key="1">
    <citation type="journal article" date="2018" name="PLoS ONE">
        <title>The draft genome of Kipferlia bialata reveals reductive genome evolution in fornicate parasites.</title>
        <authorList>
            <person name="Tanifuji G."/>
            <person name="Takabayashi S."/>
            <person name="Kume K."/>
            <person name="Takagi M."/>
            <person name="Nakayama T."/>
            <person name="Kamikawa R."/>
            <person name="Inagaki Y."/>
            <person name="Hashimoto T."/>
        </authorList>
    </citation>
    <scope>NUCLEOTIDE SEQUENCE [LARGE SCALE GENOMIC DNA]</scope>
    <source>
        <strain evidence="2">NY0173</strain>
    </source>
</reference>
<gene>
    <name evidence="2" type="ORF">KIPB_014984</name>
</gene>
<proteinExistence type="predicted"/>
<feature type="region of interest" description="Disordered" evidence="1">
    <location>
        <begin position="1"/>
        <end position="25"/>
    </location>
</feature>
<keyword evidence="3" id="KW-1185">Reference proteome</keyword>
<name>A0A9K3DAY3_9EUKA</name>
<organism evidence="2 3">
    <name type="scientific">Kipferlia bialata</name>
    <dbReference type="NCBI Taxonomy" id="797122"/>
    <lineage>
        <taxon>Eukaryota</taxon>
        <taxon>Metamonada</taxon>
        <taxon>Carpediemonas-like organisms</taxon>
        <taxon>Kipferlia</taxon>
    </lineage>
</organism>
<feature type="non-terminal residue" evidence="2">
    <location>
        <position position="1"/>
    </location>
</feature>
<evidence type="ECO:0000313" key="2">
    <source>
        <dbReference type="EMBL" id="GIQ91640.1"/>
    </source>
</evidence>